<protein>
    <submittedName>
        <fullName evidence="2">Uncharacterized protein</fullName>
    </submittedName>
</protein>
<keyword evidence="3" id="KW-1185">Reference proteome</keyword>
<evidence type="ECO:0000313" key="2">
    <source>
        <dbReference type="EMBL" id="KAF0895096.1"/>
    </source>
</evidence>
<name>A0A6G1C4L7_9ORYZ</name>
<organism evidence="2 3">
    <name type="scientific">Oryza meyeriana var. granulata</name>
    <dbReference type="NCBI Taxonomy" id="110450"/>
    <lineage>
        <taxon>Eukaryota</taxon>
        <taxon>Viridiplantae</taxon>
        <taxon>Streptophyta</taxon>
        <taxon>Embryophyta</taxon>
        <taxon>Tracheophyta</taxon>
        <taxon>Spermatophyta</taxon>
        <taxon>Magnoliopsida</taxon>
        <taxon>Liliopsida</taxon>
        <taxon>Poales</taxon>
        <taxon>Poaceae</taxon>
        <taxon>BOP clade</taxon>
        <taxon>Oryzoideae</taxon>
        <taxon>Oryzeae</taxon>
        <taxon>Oryzinae</taxon>
        <taxon>Oryza</taxon>
        <taxon>Oryza meyeriana</taxon>
    </lineage>
</organism>
<accession>A0A6G1C4L7</accession>
<evidence type="ECO:0000256" key="1">
    <source>
        <dbReference type="SAM" id="MobiDB-lite"/>
    </source>
</evidence>
<gene>
    <name evidence="2" type="ORF">E2562_006803</name>
</gene>
<evidence type="ECO:0000313" key="3">
    <source>
        <dbReference type="Proteomes" id="UP000479710"/>
    </source>
</evidence>
<dbReference type="AlphaFoldDB" id="A0A6G1C4L7"/>
<feature type="region of interest" description="Disordered" evidence="1">
    <location>
        <begin position="1"/>
        <end position="21"/>
    </location>
</feature>
<sequence length="66" mass="7021">MRAWLRATDSQVPKSVQGKPAAVRRQSVDLVGGTTVVATGWVGGLCNSAAANRSWGKARDETKLRP</sequence>
<dbReference type="Proteomes" id="UP000479710">
    <property type="component" value="Unassembled WGS sequence"/>
</dbReference>
<comment type="caution">
    <text evidence="2">The sequence shown here is derived from an EMBL/GenBank/DDBJ whole genome shotgun (WGS) entry which is preliminary data.</text>
</comment>
<dbReference type="EMBL" id="SPHZ02000010">
    <property type="protein sequence ID" value="KAF0895096.1"/>
    <property type="molecule type" value="Genomic_DNA"/>
</dbReference>
<proteinExistence type="predicted"/>
<reference evidence="2 3" key="1">
    <citation type="submission" date="2019-11" db="EMBL/GenBank/DDBJ databases">
        <title>Whole genome sequence of Oryza granulata.</title>
        <authorList>
            <person name="Li W."/>
        </authorList>
    </citation>
    <scope>NUCLEOTIDE SEQUENCE [LARGE SCALE GENOMIC DNA]</scope>
    <source>
        <strain evidence="3">cv. Menghai</strain>
        <tissue evidence="2">Leaf</tissue>
    </source>
</reference>